<keyword evidence="2" id="KW-0732">Signal</keyword>
<reference evidence="4" key="1">
    <citation type="journal article" date="2017" name="Nat. Microbiol.">
        <title>Global analysis of biosynthetic gene clusters reveals vast potential of secondary metabolite production in Penicillium species.</title>
        <authorList>
            <person name="Nielsen J.C."/>
            <person name="Grijseels S."/>
            <person name="Prigent S."/>
            <person name="Ji B."/>
            <person name="Dainat J."/>
            <person name="Nielsen K.F."/>
            <person name="Frisvad J.C."/>
            <person name="Workman M."/>
            <person name="Nielsen J."/>
        </authorList>
    </citation>
    <scope>NUCLEOTIDE SEQUENCE [LARGE SCALE GENOMIC DNA]</scope>
    <source>
        <strain evidence="4">IBT 4502</strain>
    </source>
</reference>
<evidence type="ECO:0000313" key="3">
    <source>
        <dbReference type="EMBL" id="OQD71278.1"/>
    </source>
</evidence>
<feature type="chain" id="PRO_5012189995" description="Peptidase A1 domain-containing protein" evidence="2">
    <location>
        <begin position="23"/>
        <end position="374"/>
    </location>
</feature>
<evidence type="ECO:0000256" key="1">
    <source>
        <dbReference type="SAM" id="Phobius"/>
    </source>
</evidence>
<feature type="signal peptide" evidence="2">
    <location>
        <begin position="1"/>
        <end position="22"/>
    </location>
</feature>
<dbReference type="AlphaFoldDB" id="A0A1V6P2R4"/>
<proteinExistence type="predicted"/>
<evidence type="ECO:0008006" key="5">
    <source>
        <dbReference type="Google" id="ProtNLM"/>
    </source>
</evidence>
<sequence length="374" mass="41113">MARISALIALGLFYLLPCLTSALVDKWTPEGFDWDGAFVNTSIPSGIHMKADEAPHTTDLTNVLIQTDEKGVQVVPIAAFFGFAWRVASIAVASISLKNTVKTCKQTSNKEASVYDCVEGVLSTAVAFGGAASAAKQIAKTARGVLFPHRIANNGLVDIELQNFPIHRTHPRELDAQLDHNEFVRHQLRSLSSQEPEFLGYAEEDHKLARREFGTHPLVPMFRFDHSEFGSMEITSRDTHNGTFFTLAHAGHSTHMLGRRQLNELHAKVKRGEDYDHQTLTGGAVEARFDADASSSDPATLSAQAGDLFKTVYPQMNCFMGQKLKDSSVLDVQMYDKTNHATFGFGTLGVYKNDDDANSIADMEPEGQPLPQCK</sequence>
<keyword evidence="1" id="KW-0812">Transmembrane</keyword>
<evidence type="ECO:0000313" key="4">
    <source>
        <dbReference type="Proteomes" id="UP000191408"/>
    </source>
</evidence>
<dbReference type="EMBL" id="MDYM01000001">
    <property type="protein sequence ID" value="OQD71278.1"/>
    <property type="molecule type" value="Genomic_DNA"/>
</dbReference>
<keyword evidence="1" id="KW-1133">Transmembrane helix</keyword>
<keyword evidence="1" id="KW-0472">Membrane</keyword>
<comment type="caution">
    <text evidence="3">The sequence shown here is derived from an EMBL/GenBank/DDBJ whole genome shotgun (WGS) entry which is preliminary data.</text>
</comment>
<evidence type="ECO:0000256" key="2">
    <source>
        <dbReference type="SAM" id="SignalP"/>
    </source>
</evidence>
<protein>
    <recommendedName>
        <fullName evidence="5">Peptidase A1 domain-containing protein</fullName>
    </recommendedName>
</protein>
<dbReference type="OrthoDB" id="2820380at2759"/>
<feature type="transmembrane region" description="Helical" evidence="1">
    <location>
        <begin position="77"/>
        <end position="97"/>
    </location>
</feature>
<accession>A0A1V6P2R4</accession>
<name>A0A1V6P2R4_PENPO</name>
<dbReference type="Proteomes" id="UP000191408">
    <property type="component" value="Unassembled WGS sequence"/>
</dbReference>
<organism evidence="3 4">
    <name type="scientific">Penicillium polonicum</name>
    <dbReference type="NCBI Taxonomy" id="60169"/>
    <lineage>
        <taxon>Eukaryota</taxon>
        <taxon>Fungi</taxon>
        <taxon>Dikarya</taxon>
        <taxon>Ascomycota</taxon>
        <taxon>Pezizomycotina</taxon>
        <taxon>Eurotiomycetes</taxon>
        <taxon>Eurotiomycetidae</taxon>
        <taxon>Eurotiales</taxon>
        <taxon>Aspergillaceae</taxon>
        <taxon>Penicillium</taxon>
    </lineage>
</organism>
<gene>
    <name evidence="3" type="ORF">PENPOL_c001G04648</name>
</gene>
<keyword evidence="4" id="KW-1185">Reference proteome</keyword>